<protein>
    <submittedName>
        <fullName evidence="1">Uncharacterized protein</fullName>
    </submittedName>
</protein>
<gene>
    <name evidence="1" type="ORF">COE48_18200</name>
</gene>
<comment type="caution">
    <text evidence="1">The sequence shown here is derived from an EMBL/GenBank/DDBJ whole genome shotgun (WGS) entry which is preliminary data.</text>
</comment>
<dbReference type="AlphaFoldDB" id="A0AB36V849"/>
<sequence length="129" mass="14877">MWHQYRPINITIYGTEVGNGFITWDGIFIPYSSVINPYASLVNHYCPNYFIQEDTCTNICSESSINTIVTDDDVDKLLQEYWDCVRNPEPGDVCLPICFDPIVGESIISCCIDKYCAYRRARDAWLKQN</sequence>
<name>A0AB36V849_BACTU</name>
<evidence type="ECO:0000313" key="1">
    <source>
        <dbReference type="EMBL" id="PGZ02223.1"/>
    </source>
</evidence>
<evidence type="ECO:0000313" key="2">
    <source>
        <dbReference type="Proteomes" id="UP000223445"/>
    </source>
</evidence>
<dbReference type="RefSeq" id="WP_000264695.1">
    <property type="nucleotide sequence ID" value="NZ_NUPM01000012.1"/>
</dbReference>
<organism evidence="1 2">
    <name type="scientific">Bacillus thuringiensis</name>
    <dbReference type="NCBI Taxonomy" id="1428"/>
    <lineage>
        <taxon>Bacteria</taxon>
        <taxon>Bacillati</taxon>
        <taxon>Bacillota</taxon>
        <taxon>Bacilli</taxon>
        <taxon>Bacillales</taxon>
        <taxon>Bacillaceae</taxon>
        <taxon>Bacillus</taxon>
        <taxon>Bacillus cereus group</taxon>
    </lineage>
</organism>
<dbReference type="Proteomes" id="UP000223445">
    <property type="component" value="Unassembled WGS sequence"/>
</dbReference>
<dbReference type="EMBL" id="NUPM01000012">
    <property type="protein sequence ID" value="PGZ02223.1"/>
    <property type="molecule type" value="Genomic_DNA"/>
</dbReference>
<accession>A0AB36V849</accession>
<reference evidence="1 2" key="1">
    <citation type="submission" date="2017-09" db="EMBL/GenBank/DDBJ databases">
        <title>Large-scale bioinformatics analysis of Bacillus genomes uncovers conserved roles of natural products in bacterial physiology.</title>
        <authorList>
            <consortium name="Agbiome Team Llc"/>
            <person name="Bleich R.M."/>
            <person name="Grubbs K.J."/>
            <person name="Santa Maria K.C."/>
            <person name="Allen S.E."/>
            <person name="Farag S."/>
            <person name="Shank E.A."/>
            <person name="Bowers A."/>
        </authorList>
    </citation>
    <scope>NUCLEOTIDE SEQUENCE [LARGE SCALE GENOMIC DNA]</scope>
    <source>
        <strain evidence="1 2">AFS030179</strain>
    </source>
</reference>
<proteinExistence type="predicted"/>